<dbReference type="OrthoDB" id="16816at2759"/>
<name>A0A812YN17_9DINO</name>
<feature type="domain" description="Methyltransferase type 11" evidence="2">
    <location>
        <begin position="29"/>
        <end position="95"/>
    </location>
</feature>
<dbReference type="Pfam" id="PF08241">
    <property type="entry name" value="Methyltransf_11"/>
    <property type="match status" value="1"/>
</dbReference>
<dbReference type="CDD" id="cd02440">
    <property type="entry name" value="AdoMet_MTases"/>
    <property type="match status" value="1"/>
</dbReference>
<protein>
    <recommendedName>
        <fullName evidence="2">Methyltransferase type 11 domain-containing protein</fullName>
    </recommendedName>
</protein>
<keyword evidence="4" id="KW-1185">Reference proteome</keyword>
<evidence type="ECO:0000313" key="4">
    <source>
        <dbReference type="Proteomes" id="UP000601435"/>
    </source>
</evidence>
<organism evidence="3 4">
    <name type="scientific">Symbiodinium necroappetens</name>
    <dbReference type="NCBI Taxonomy" id="1628268"/>
    <lineage>
        <taxon>Eukaryota</taxon>
        <taxon>Sar</taxon>
        <taxon>Alveolata</taxon>
        <taxon>Dinophyceae</taxon>
        <taxon>Suessiales</taxon>
        <taxon>Symbiodiniaceae</taxon>
        <taxon>Symbiodinium</taxon>
    </lineage>
</organism>
<accession>A0A812YN17</accession>
<proteinExistence type="predicted"/>
<dbReference type="InterPro" id="IPR013216">
    <property type="entry name" value="Methyltransf_11"/>
</dbReference>
<dbReference type="EMBL" id="CAJNJA010043155">
    <property type="protein sequence ID" value="CAE7791054.1"/>
    <property type="molecule type" value="Genomic_DNA"/>
</dbReference>
<comment type="caution">
    <text evidence="3">The sequence shown here is derived from an EMBL/GenBank/DDBJ whole genome shotgun (WGS) entry which is preliminary data.</text>
</comment>
<gene>
    <name evidence="3" type="ORF">SNEC2469_LOCUS23244</name>
</gene>
<dbReference type="Proteomes" id="UP000601435">
    <property type="component" value="Unassembled WGS sequence"/>
</dbReference>
<evidence type="ECO:0000313" key="3">
    <source>
        <dbReference type="EMBL" id="CAE7791054.1"/>
    </source>
</evidence>
<feature type="region of interest" description="Disordered" evidence="1">
    <location>
        <begin position="1"/>
        <end position="29"/>
    </location>
</feature>
<dbReference type="Gene3D" id="3.40.50.150">
    <property type="entry name" value="Vaccinia Virus protein VP39"/>
    <property type="match status" value="1"/>
</dbReference>
<sequence length="149" mass="16902">MDRPEDERRSRRALLDRPAPNGTLPPTSLPLYRRKLEKQKIQVVPHMLPATLPSQDGSFDVVFARFSLHYFNDTALASIFADVNRILRPEGSLVFMVKTAENLGYATGKVLRPANGRKGWHALLQEAGFRVEVQERDKRSNAGEGNYKR</sequence>
<dbReference type="InterPro" id="IPR029063">
    <property type="entry name" value="SAM-dependent_MTases_sf"/>
</dbReference>
<evidence type="ECO:0000259" key="2">
    <source>
        <dbReference type="Pfam" id="PF08241"/>
    </source>
</evidence>
<dbReference type="AlphaFoldDB" id="A0A812YN17"/>
<evidence type="ECO:0000256" key="1">
    <source>
        <dbReference type="SAM" id="MobiDB-lite"/>
    </source>
</evidence>
<feature type="compositionally biased region" description="Basic and acidic residues" evidence="1">
    <location>
        <begin position="1"/>
        <end position="15"/>
    </location>
</feature>
<dbReference type="SUPFAM" id="SSF53335">
    <property type="entry name" value="S-adenosyl-L-methionine-dependent methyltransferases"/>
    <property type="match status" value="1"/>
</dbReference>
<dbReference type="GO" id="GO:0008757">
    <property type="term" value="F:S-adenosylmethionine-dependent methyltransferase activity"/>
    <property type="evidence" value="ECO:0007669"/>
    <property type="project" value="InterPro"/>
</dbReference>
<reference evidence="3" key="1">
    <citation type="submission" date="2021-02" db="EMBL/GenBank/DDBJ databases">
        <authorList>
            <person name="Dougan E. K."/>
            <person name="Rhodes N."/>
            <person name="Thang M."/>
            <person name="Chan C."/>
        </authorList>
    </citation>
    <scope>NUCLEOTIDE SEQUENCE</scope>
</reference>